<sequence>MFTLEIDKTRRMLDAELSDVCWTARDARAVADRIHTKGRSIMKRKASMALLLGLAVLALAVGALAATGVVFGRRVERTELAERALEERYGITQPMLGFFQRSVEEDGAVIRYTGTLEMEYVLGEYTVTFEEGNAQVSWSWDGTPVAQDIDAAPWGAAQLQEMADYSRREMNIVPYMEKAEALAAAAGHSISSQTLPSVNMDTQAYAQEREAVKVRMRFAREELVAMAREAIVARYGMDDAVLPYLEDVEENDRYSLDGSAAYLELYIAFGYDNTAREHPEWSEHFGIYSVQMDVESGVVEDMLFDSSLGGNG</sequence>
<evidence type="ECO:0000313" key="2">
    <source>
        <dbReference type="EMBL" id="HIQ63611.1"/>
    </source>
</evidence>
<protein>
    <submittedName>
        <fullName evidence="2">Uncharacterized protein</fullName>
    </submittedName>
</protein>
<dbReference type="Proteomes" id="UP000886819">
    <property type="component" value="Unassembled WGS sequence"/>
</dbReference>
<reference evidence="2" key="2">
    <citation type="journal article" date="2021" name="PeerJ">
        <title>Extensive microbial diversity within the chicken gut microbiome revealed by metagenomics and culture.</title>
        <authorList>
            <person name="Gilroy R."/>
            <person name="Ravi A."/>
            <person name="Getino M."/>
            <person name="Pursley I."/>
            <person name="Horton D.L."/>
            <person name="Alikhan N.F."/>
            <person name="Baker D."/>
            <person name="Gharbi K."/>
            <person name="Hall N."/>
            <person name="Watson M."/>
            <person name="Adriaenssens E.M."/>
            <person name="Foster-Nyarko E."/>
            <person name="Jarju S."/>
            <person name="Secka A."/>
            <person name="Antonio M."/>
            <person name="Oren A."/>
            <person name="Chaudhuri R.R."/>
            <person name="La Ragione R."/>
            <person name="Hildebrand F."/>
            <person name="Pallen M.J."/>
        </authorList>
    </citation>
    <scope>NUCLEOTIDE SEQUENCE</scope>
    <source>
        <strain evidence="2">ChiHile30-977</strain>
    </source>
</reference>
<evidence type="ECO:0000256" key="1">
    <source>
        <dbReference type="SAM" id="Phobius"/>
    </source>
</evidence>
<dbReference type="AlphaFoldDB" id="A0A9D0YWP0"/>
<name>A0A9D0YWP0_9FIRM</name>
<proteinExistence type="predicted"/>
<organism evidence="2 3">
    <name type="scientific">Candidatus Avichristensenella intestinipullorum</name>
    <dbReference type="NCBI Taxonomy" id="2840693"/>
    <lineage>
        <taxon>Bacteria</taxon>
        <taxon>Bacillati</taxon>
        <taxon>Bacillota</taxon>
        <taxon>Clostridia</taxon>
        <taxon>Candidatus Avichristensenella</taxon>
    </lineage>
</organism>
<keyword evidence="1" id="KW-0812">Transmembrane</keyword>
<gene>
    <name evidence="2" type="ORF">IAA66_08535</name>
</gene>
<accession>A0A9D0YWP0</accession>
<keyword evidence="1" id="KW-1133">Transmembrane helix</keyword>
<evidence type="ECO:0000313" key="3">
    <source>
        <dbReference type="Proteomes" id="UP000886819"/>
    </source>
</evidence>
<feature type="transmembrane region" description="Helical" evidence="1">
    <location>
        <begin position="49"/>
        <end position="71"/>
    </location>
</feature>
<reference evidence="2" key="1">
    <citation type="submission" date="2020-10" db="EMBL/GenBank/DDBJ databases">
        <authorList>
            <person name="Gilroy R."/>
        </authorList>
    </citation>
    <scope>NUCLEOTIDE SEQUENCE</scope>
    <source>
        <strain evidence="2">ChiHile30-977</strain>
    </source>
</reference>
<dbReference type="EMBL" id="DVFI01000118">
    <property type="protein sequence ID" value="HIQ63611.1"/>
    <property type="molecule type" value="Genomic_DNA"/>
</dbReference>
<keyword evidence="1" id="KW-0472">Membrane</keyword>
<comment type="caution">
    <text evidence="2">The sequence shown here is derived from an EMBL/GenBank/DDBJ whole genome shotgun (WGS) entry which is preliminary data.</text>
</comment>